<feature type="binding site" evidence="1">
    <location>
        <begin position="144"/>
        <end position="151"/>
    </location>
    <ligand>
        <name>ATP</name>
        <dbReference type="ChEBI" id="CHEBI:30616"/>
    </ligand>
</feature>
<comment type="caution">
    <text evidence="3">The sequence shown here is derived from an EMBL/GenBank/DDBJ whole genome shotgun (WGS) entry which is preliminary data.</text>
</comment>
<evidence type="ECO:0000313" key="4">
    <source>
        <dbReference type="Proteomes" id="UP000238205"/>
    </source>
</evidence>
<dbReference type="Gene3D" id="3.40.50.300">
    <property type="entry name" value="P-loop containing nucleotide triphosphate hydrolases"/>
    <property type="match status" value="1"/>
</dbReference>
<evidence type="ECO:0000313" key="3">
    <source>
        <dbReference type="EMBL" id="PRY74847.1"/>
    </source>
</evidence>
<dbReference type="Proteomes" id="UP000238205">
    <property type="component" value="Unassembled WGS sequence"/>
</dbReference>
<dbReference type="GO" id="GO:0005524">
    <property type="term" value="F:ATP binding"/>
    <property type="evidence" value="ECO:0007669"/>
    <property type="project" value="UniProtKB-UniRule"/>
</dbReference>
<sequence>MFSLTYLATFILQCLNMALDLNGETSYTNSFMIEATQEGFYFIPLVPSSFAMDSKLYEDIFSITNAVMYPHFTVLKQSGPYFVPWDKEDIHSSRAFFFPWLEGIPERLISADESCNSEKFSNKVPLLNNFSLDYNKVTSVAIAGNSGSGKSYHLVYWLTILNEFSDLIIVDPKLDSPARWAMANKVELITPSRNRNTNDFVNEVTSKLSAAKETILNRQEALLKNPDLKFKHLTIVIDELLALTTGVPTKIKNSFFNLLSEISLLGRATNVHLLMVSQRFDANALPVSVREQCNVLIQLGNINKKTTQFLFPDLDKPENIVIPRGKGTGLIQVIDGELPPNVMPFLTPTFNMKGMI</sequence>
<dbReference type="GO" id="GO:0003677">
    <property type="term" value="F:DNA binding"/>
    <property type="evidence" value="ECO:0007669"/>
    <property type="project" value="InterPro"/>
</dbReference>
<dbReference type="RefSeq" id="WP_106196156.1">
    <property type="nucleotide sequence ID" value="NZ_PVTO01000038.1"/>
</dbReference>
<dbReference type="AlphaFoldDB" id="A0A2T0VU57"/>
<organism evidence="3 4">
    <name type="scientific">Alkalibacterium olivapovliticus</name>
    <dbReference type="NCBI Taxonomy" id="99907"/>
    <lineage>
        <taxon>Bacteria</taxon>
        <taxon>Bacillati</taxon>
        <taxon>Bacillota</taxon>
        <taxon>Bacilli</taxon>
        <taxon>Lactobacillales</taxon>
        <taxon>Carnobacteriaceae</taxon>
        <taxon>Alkalibacterium</taxon>
    </lineage>
</organism>
<evidence type="ECO:0000256" key="1">
    <source>
        <dbReference type="PROSITE-ProRule" id="PRU00289"/>
    </source>
</evidence>
<keyword evidence="4" id="KW-1185">Reference proteome</keyword>
<dbReference type="OrthoDB" id="2231693at2"/>
<dbReference type="PROSITE" id="PS50901">
    <property type="entry name" value="FTSK"/>
    <property type="match status" value="1"/>
</dbReference>
<name>A0A2T0VU57_9LACT</name>
<evidence type="ECO:0000259" key="2">
    <source>
        <dbReference type="PROSITE" id="PS50901"/>
    </source>
</evidence>
<protein>
    <recommendedName>
        <fullName evidence="2">FtsK domain-containing protein</fullName>
    </recommendedName>
</protein>
<reference evidence="3 4" key="1">
    <citation type="submission" date="2018-03" db="EMBL/GenBank/DDBJ databases">
        <title>Genomic Encyclopedia of Archaeal and Bacterial Type Strains, Phase II (KMG-II): from individual species to whole genera.</title>
        <authorList>
            <person name="Goeker M."/>
        </authorList>
    </citation>
    <scope>NUCLEOTIDE SEQUENCE [LARGE SCALE GENOMIC DNA]</scope>
    <source>
        <strain evidence="3 4">DSM 13175</strain>
    </source>
</reference>
<gene>
    <name evidence="3" type="ORF">CLV38_1384</name>
</gene>
<feature type="domain" description="FtsK" evidence="2">
    <location>
        <begin position="127"/>
        <end position="308"/>
    </location>
</feature>
<accession>A0A2T0VU57</accession>
<keyword evidence="1" id="KW-0547">Nucleotide-binding</keyword>
<dbReference type="InterPro" id="IPR002543">
    <property type="entry name" value="FtsK_dom"/>
</dbReference>
<dbReference type="SUPFAM" id="SSF52540">
    <property type="entry name" value="P-loop containing nucleoside triphosphate hydrolases"/>
    <property type="match status" value="1"/>
</dbReference>
<keyword evidence="1" id="KW-0067">ATP-binding</keyword>
<dbReference type="EMBL" id="PVTO01000038">
    <property type="protein sequence ID" value="PRY74847.1"/>
    <property type="molecule type" value="Genomic_DNA"/>
</dbReference>
<dbReference type="InterPro" id="IPR027417">
    <property type="entry name" value="P-loop_NTPase"/>
</dbReference>
<proteinExistence type="predicted"/>